<evidence type="ECO:0000313" key="1">
    <source>
        <dbReference type="EMBL" id="MEP0867823.1"/>
    </source>
</evidence>
<proteinExistence type="predicted"/>
<dbReference type="GO" id="GO:0016874">
    <property type="term" value="F:ligase activity"/>
    <property type="evidence" value="ECO:0007669"/>
    <property type="project" value="UniProtKB-KW"/>
</dbReference>
<evidence type="ECO:0000313" key="2">
    <source>
        <dbReference type="Proteomes" id="UP001442494"/>
    </source>
</evidence>
<dbReference type="PANTHER" id="PTHR40037">
    <property type="entry name" value="PHOSPHOESTERASE YJCG-RELATED"/>
    <property type="match status" value="1"/>
</dbReference>
<dbReference type="RefSeq" id="WP_190420354.1">
    <property type="nucleotide sequence ID" value="NZ_JAMPKK010000089.1"/>
</dbReference>
<dbReference type="Pfam" id="PF13563">
    <property type="entry name" value="2_5_RNA_ligase2"/>
    <property type="match status" value="1"/>
</dbReference>
<organism evidence="1 2">
    <name type="scientific">Funiculus sociatus GB2-A5</name>
    <dbReference type="NCBI Taxonomy" id="2933946"/>
    <lineage>
        <taxon>Bacteria</taxon>
        <taxon>Bacillati</taxon>
        <taxon>Cyanobacteriota</taxon>
        <taxon>Cyanophyceae</taxon>
        <taxon>Coleofasciculales</taxon>
        <taxon>Coleofasciculaceae</taxon>
        <taxon>Funiculus</taxon>
    </lineage>
</organism>
<dbReference type="InterPro" id="IPR009097">
    <property type="entry name" value="Cyclic_Pdiesterase"/>
</dbReference>
<dbReference type="Gene3D" id="3.90.1140.10">
    <property type="entry name" value="Cyclic phosphodiesterase"/>
    <property type="match status" value="1"/>
</dbReference>
<keyword evidence="2" id="KW-1185">Reference proteome</keyword>
<dbReference type="EMBL" id="JAMPKK010000089">
    <property type="protein sequence ID" value="MEP0867823.1"/>
    <property type="molecule type" value="Genomic_DNA"/>
</dbReference>
<keyword evidence="1" id="KW-0436">Ligase</keyword>
<dbReference type="PANTHER" id="PTHR40037:SF1">
    <property type="entry name" value="PHOSPHOESTERASE SAOUHSC_00951-RELATED"/>
    <property type="match status" value="1"/>
</dbReference>
<name>A0ABV0JWK8_9CYAN</name>
<gene>
    <name evidence="1" type="ORF">NDI37_25590</name>
</gene>
<sequence length="184" mass="20956">MDKTKNRFFVALLPPQEIQDYVTEIKQHFASVYASSGALKSPPHITLQPPFEWSVEAVPSLEESLKTFALRHSPIPIILSGFGAFPPRVIYINVIKTPELIALQADLRAYLEENLGIADLSQKRPFAPHMTIAFRDLTRQNFYAAWAEFQPQTLDFKFTLSHLTLLIYTGQRWNIHSSLPFLSA</sequence>
<reference evidence="1 2" key="1">
    <citation type="submission" date="2022-04" db="EMBL/GenBank/DDBJ databases">
        <title>Positive selection, recombination, and allopatry shape intraspecific diversity of widespread and dominant cyanobacteria.</title>
        <authorList>
            <person name="Wei J."/>
            <person name="Shu W."/>
            <person name="Hu C."/>
        </authorList>
    </citation>
    <scope>NUCLEOTIDE SEQUENCE [LARGE SCALE GENOMIC DNA]</scope>
    <source>
        <strain evidence="1 2">GB2-A5</strain>
    </source>
</reference>
<dbReference type="InterPro" id="IPR050580">
    <property type="entry name" value="2H_phosphoesterase_YjcG-like"/>
</dbReference>
<protein>
    <submittedName>
        <fullName evidence="1">2'-5' RNA ligase family protein</fullName>
    </submittedName>
</protein>
<dbReference type="SUPFAM" id="SSF55144">
    <property type="entry name" value="LigT-like"/>
    <property type="match status" value="1"/>
</dbReference>
<comment type="caution">
    <text evidence="1">The sequence shown here is derived from an EMBL/GenBank/DDBJ whole genome shotgun (WGS) entry which is preliminary data.</text>
</comment>
<accession>A0ABV0JWK8</accession>
<dbReference type="Proteomes" id="UP001442494">
    <property type="component" value="Unassembled WGS sequence"/>
</dbReference>